<sequence>MDTTIETALMVKGIFKLLLRGLKGFLSSVFTLMDIPLKSPT</sequence>
<feature type="domain" description="Transposase DDE" evidence="1">
    <location>
        <begin position="2"/>
        <end position="40"/>
    </location>
</feature>
<evidence type="ECO:0000259" key="1">
    <source>
        <dbReference type="Pfam" id="PF13737"/>
    </source>
</evidence>
<gene>
    <name evidence="2" type="ORF">BTN49_1575</name>
</gene>
<dbReference type="Proteomes" id="UP000219020">
    <property type="component" value="Unassembled WGS sequence"/>
</dbReference>
<dbReference type="AlphaFoldDB" id="A0A2A5T3P9"/>
<dbReference type="Pfam" id="PF13737">
    <property type="entry name" value="DDE_Tnp_1_5"/>
    <property type="match status" value="1"/>
</dbReference>
<protein>
    <recommendedName>
        <fullName evidence="1">Transposase DDE domain-containing protein</fullName>
    </recommendedName>
</protein>
<keyword evidence="3" id="KW-1185">Reference proteome</keyword>
<reference evidence="3" key="1">
    <citation type="submission" date="2017-04" db="EMBL/GenBank/DDBJ databases">
        <title>Genome evolution of the luminous symbionts of deep sea anglerfish.</title>
        <authorList>
            <person name="Hendry T.A."/>
        </authorList>
    </citation>
    <scope>NUCLEOTIDE SEQUENCE [LARGE SCALE GENOMIC DNA]</scope>
</reference>
<dbReference type="InterPro" id="IPR025668">
    <property type="entry name" value="Tnp_DDE_dom"/>
</dbReference>
<comment type="caution">
    <text evidence="2">The sequence shown here is derived from an EMBL/GenBank/DDBJ whole genome shotgun (WGS) entry which is preliminary data.</text>
</comment>
<accession>A0A2A5T3P9</accession>
<name>A0A2A5T3P9_9GAMM</name>
<organism evidence="2 3">
    <name type="scientific">Candidatus Enterovibrio escicola</name>
    <dbReference type="NCBI Taxonomy" id="1927127"/>
    <lineage>
        <taxon>Bacteria</taxon>
        <taxon>Pseudomonadati</taxon>
        <taxon>Pseudomonadota</taxon>
        <taxon>Gammaproteobacteria</taxon>
        <taxon>Vibrionales</taxon>
        <taxon>Vibrionaceae</taxon>
        <taxon>Enterovibrio</taxon>
    </lineage>
</organism>
<dbReference type="EMBL" id="NBYY01000014">
    <property type="protein sequence ID" value="PCS22789.1"/>
    <property type="molecule type" value="Genomic_DNA"/>
</dbReference>
<dbReference type="RefSeq" id="WP_097356451.1">
    <property type="nucleotide sequence ID" value="NZ_CAWNJE010000017.1"/>
</dbReference>
<evidence type="ECO:0000313" key="2">
    <source>
        <dbReference type="EMBL" id="PCS22789.1"/>
    </source>
</evidence>
<evidence type="ECO:0000313" key="3">
    <source>
        <dbReference type="Proteomes" id="UP000219020"/>
    </source>
</evidence>
<proteinExistence type="predicted"/>